<feature type="region of interest" description="Disordered" evidence="5">
    <location>
        <begin position="1"/>
        <end position="24"/>
    </location>
</feature>
<evidence type="ECO:0000256" key="3">
    <source>
        <dbReference type="ARBA" id="ARBA00023128"/>
    </source>
</evidence>
<dbReference type="GO" id="GO:0005739">
    <property type="term" value="C:mitochondrion"/>
    <property type="evidence" value="ECO:0007669"/>
    <property type="project" value="UniProtKB-SubCell"/>
</dbReference>
<comment type="similarity">
    <text evidence="2">Belongs to the cytochrome c oxidase subunit 6B family.</text>
</comment>
<dbReference type="SUPFAM" id="SSF47694">
    <property type="entry name" value="Cytochrome c oxidase subunit h"/>
    <property type="match status" value="1"/>
</dbReference>
<organism evidence="6 7">
    <name type="scientific">Sporidiobolus salmonicolor</name>
    <name type="common">Yeast-like fungus</name>
    <name type="synonym">Sporobolomyces salmonicolor</name>
    <dbReference type="NCBI Taxonomy" id="5005"/>
    <lineage>
        <taxon>Eukaryota</taxon>
        <taxon>Fungi</taxon>
        <taxon>Dikarya</taxon>
        <taxon>Basidiomycota</taxon>
        <taxon>Pucciniomycotina</taxon>
        <taxon>Microbotryomycetes</taxon>
        <taxon>Sporidiobolales</taxon>
        <taxon>Sporidiobolaceae</taxon>
        <taxon>Sporobolomyces</taxon>
    </lineage>
</organism>
<reference evidence="7" key="1">
    <citation type="submission" date="2015-02" db="EMBL/GenBank/DDBJ databases">
        <authorList>
            <person name="Gon?alves P."/>
        </authorList>
    </citation>
    <scope>NUCLEOTIDE SEQUENCE [LARGE SCALE GENOMIC DNA]</scope>
</reference>
<sequence length="112" mass="12463">MGWFSSASTSTSAADGPAPDRSGRAQCWASRDAYFACLDKNGVQVPGQEDGACKKEDEAYRGKCAGSWVDYFNKRRVLQLRQDLLERRAAEQRSEMGERIANPVPETPESRM</sequence>
<feature type="region of interest" description="Disordered" evidence="5">
    <location>
        <begin position="91"/>
        <end position="112"/>
    </location>
</feature>
<evidence type="ECO:0000256" key="4">
    <source>
        <dbReference type="ARBA" id="ARBA00023157"/>
    </source>
</evidence>
<dbReference type="Gene3D" id="1.10.10.140">
    <property type="entry name" value="Cytochrome c oxidase, subunit VIb"/>
    <property type="match status" value="1"/>
</dbReference>
<keyword evidence="7" id="KW-1185">Reference proteome</keyword>
<dbReference type="InterPro" id="IPR048280">
    <property type="entry name" value="COX6B-like"/>
</dbReference>
<proteinExistence type="inferred from homology"/>
<keyword evidence="3" id="KW-0496">Mitochondrion</keyword>
<dbReference type="AlphaFoldDB" id="A0A0D6EL03"/>
<dbReference type="PANTHER" id="PTHR47677">
    <property type="entry name" value="CYTOCHROME C OXIDASE ASSEMBLY FACTOR 6"/>
    <property type="match status" value="1"/>
</dbReference>
<dbReference type="Pfam" id="PF02297">
    <property type="entry name" value="COX6B"/>
    <property type="match status" value="1"/>
</dbReference>
<protein>
    <submittedName>
        <fullName evidence="6">SPOSA6832_02027-mRNA-1:cds</fullName>
    </submittedName>
</protein>
<evidence type="ECO:0000313" key="7">
    <source>
        <dbReference type="Proteomes" id="UP000243876"/>
    </source>
</evidence>
<dbReference type="PANTHER" id="PTHR47677:SF1">
    <property type="entry name" value="CYTOCHROME C OXIDASE ASSEMBLY FACTOR 6"/>
    <property type="match status" value="1"/>
</dbReference>
<feature type="compositionally biased region" description="Low complexity" evidence="5">
    <location>
        <begin position="1"/>
        <end position="14"/>
    </location>
</feature>
<gene>
    <name evidence="6" type="primary">SPOSA6832_02027</name>
</gene>
<evidence type="ECO:0000313" key="6">
    <source>
        <dbReference type="EMBL" id="CEQ40428.1"/>
    </source>
</evidence>
<dbReference type="OrthoDB" id="5545577at2759"/>
<evidence type="ECO:0000256" key="2">
    <source>
        <dbReference type="ARBA" id="ARBA00006425"/>
    </source>
</evidence>
<keyword evidence="4" id="KW-1015">Disulfide bond</keyword>
<dbReference type="InterPro" id="IPR036549">
    <property type="entry name" value="CX6/COA6-like_sf"/>
</dbReference>
<evidence type="ECO:0000256" key="5">
    <source>
        <dbReference type="SAM" id="MobiDB-lite"/>
    </source>
</evidence>
<dbReference type="EMBL" id="CENE01000006">
    <property type="protein sequence ID" value="CEQ40428.1"/>
    <property type="molecule type" value="Genomic_DNA"/>
</dbReference>
<accession>A0A0D6EL03</accession>
<comment type="subcellular location">
    <subcellularLocation>
        <location evidence="1">Mitochondrion</location>
    </subcellularLocation>
</comment>
<evidence type="ECO:0000256" key="1">
    <source>
        <dbReference type="ARBA" id="ARBA00004173"/>
    </source>
</evidence>
<dbReference type="InterPro" id="IPR048281">
    <property type="entry name" value="COA6_fun"/>
</dbReference>
<name>A0A0D6EL03_SPOSA</name>
<dbReference type="Proteomes" id="UP000243876">
    <property type="component" value="Unassembled WGS sequence"/>
</dbReference>
<dbReference type="PROSITE" id="PS51808">
    <property type="entry name" value="CHCH"/>
    <property type="match status" value="1"/>
</dbReference>